<dbReference type="SUPFAM" id="SSF53850">
    <property type="entry name" value="Periplasmic binding protein-like II"/>
    <property type="match status" value="1"/>
</dbReference>
<dbReference type="Pfam" id="PF01547">
    <property type="entry name" value="SBP_bac_1"/>
    <property type="match status" value="1"/>
</dbReference>
<dbReference type="EMBL" id="BARS01034003">
    <property type="protein sequence ID" value="GAG17345.1"/>
    <property type="molecule type" value="Genomic_DNA"/>
</dbReference>
<comment type="caution">
    <text evidence="4">The sequence shown here is derived from an EMBL/GenBank/DDBJ whole genome shotgun (WGS) entry which is preliminary data.</text>
</comment>
<accession>X0VGC0</accession>
<dbReference type="PANTHER" id="PTHR43649:SF31">
    <property type="entry name" value="SN-GLYCEROL-3-PHOSPHATE-BINDING PERIPLASMIC PROTEIN UGPB"/>
    <property type="match status" value="1"/>
</dbReference>
<dbReference type="InterPro" id="IPR006059">
    <property type="entry name" value="SBP"/>
</dbReference>
<organism evidence="4">
    <name type="scientific">marine sediment metagenome</name>
    <dbReference type="NCBI Taxonomy" id="412755"/>
    <lineage>
        <taxon>unclassified sequences</taxon>
        <taxon>metagenomes</taxon>
        <taxon>ecological metagenomes</taxon>
    </lineage>
</organism>
<evidence type="ECO:0008006" key="5">
    <source>
        <dbReference type="Google" id="ProtNLM"/>
    </source>
</evidence>
<feature type="non-terminal residue" evidence="4">
    <location>
        <position position="260"/>
    </location>
</feature>
<dbReference type="Gene3D" id="3.40.190.10">
    <property type="entry name" value="Periplasmic binding protein-like II"/>
    <property type="match status" value="1"/>
</dbReference>
<name>X0VGC0_9ZZZZ</name>
<dbReference type="GO" id="GO:0030313">
    <property type="term" value="C:cell envelope"/>
    <property type="evidence" value="ECO:0007669"/>
    <property type="project" value="UniProtKB-SubCell"/>
</dbReference>
<feature type="non-terminal residue" evidence="4">
    <location>
        <position position="1"/>
    </location>
</feature>
<keyword evidence="3" id="KW-0732">Signal</keyword>
<evidence type="ECO:0000256" key="3">
    <source>
        <dbReference type="ARBA" id="ARBA00022729"/>
    </source>
</evidence>
<gene>
    <name evidence="4" type="ORF">S01H1_52594</name>
</gene>
<dbReference type="AlphaFoldDB" id="X0VGC0"/>
<dbReference type="PANTHER" id="PTHR43649">
    <property type="entry name" value="ARABINOSE-BINDING PROTEIN-RELATED"/>
    <property type="match status" value="1"/>
</dbReference>
<comment type="subcellular location">
    <subcellularLocation>
        <location evidence="1">Cell envelope</location>
    </subcellularLocation>
</comment>
<dbReference type="InterPro" id="IPR050490">
    <property type="entry name" value="Bact_solute-bd_prot1"/>
</dbReference>
<keyword evidence="2" id="KW-0813">Transport</keyword>
<sequence>SRAGAEGIPFYEKCIQEDFESKNPGIKVQIEPAPDGWVEKLLAQMIAGAAVDLFQAWGNIFYNWTERDLLLDCQPFVDRDMSDAEVAQYNDFQWEGLVMKGVRVGMPKYINLMTLTLNVGMWEKYGVDLPPEDGNYDHDDYAGWMKQLTESARSKGDEGVWGGWLPMWAWDRFWNHIHMFDGLVVDEKYGKKCMLGEENAQAAFKWAYDLEWTNNYHAQPGQVENKWFRQAVNAKFIMTAESGTYPISSDRDFQEAGIKW</sequence>
<evidence type="ECO:0000256" key="1">
    <source>
        <dbReference type="ARBA" id="ARBA00004196"/>
    </source>
</evidence>
<evidence type="ECO:0000313" key="4">
    <source>
        <dbReference type="EMBL" id="GAG17345.1"/>
    </source>
</evidence>
<protein>
    <recommendedName>
        <fullName evidence="5">Extracellular solute-binding protein</fullName>
    </recommendedName>
</protein>
<reference evidence="4" key="1">
    <citation type="journal article" date="2014" name="Front. Microbiol.">
        <title>High frequency of phylogenetically diverse reductive dehalogenase-homologous genes in deep subseafloor sedimentary metagenomes.</title>
        <authorList>
            <person name="Kawai M."/>
            <person name="Futagami T."/>
            <person name="Toyoda A."/>
            <person name="Takaki Y."/>
            <person name="Nishi S."/>
            <person name="Hori S."/>
            <person name="Arai W."/>
            <person name="Tsubouchi T."/>
            <person name="Morono Y."/>
            <person name="Uchiyama I."/>
            <person name="Ito T."/>
            <person name="Fujiyama A."/>
            <person name="Inagaki F."/>
            <person name="Takami H."/>
        </authorList>
    </citation>
    <scope>NUCLEOTIDE SEQUENCE</scope>
    <source>
        <strain evidence="4">Expedition CK06-06</strain>
    </source>
</reference>
<evidence type="ECO:0000256" key="2">
    <source>
        <dbReference type="ARBA" id="ARBA00022448"/>
    </source>
</evidence>
<proteinExistence type="predicted"/>